<comment type="catalytic activity">
    <reaction evidence="7">
        <text>L-aspartate + L-glutamine + ATP + H2O = L-asparagine + L-glutamate + AMP + diphosphate + H(+)</text>
        <dbReference type="Rhea" id="RHEA:12228"/>
        <dbReference type="ChEBI" id="CHEBI:15377"/>
        <dbReference type="ChEBI" id="CHEBI:15378"/>
        <dbReference type="ChEBI" id="CHEBI:29985"/>
        <dbReference type="ChEBI" id="CHEBI:29991"/>
        <dbReference type="ChEBI" id="CHEBI:30616"/>
        <dbReference type="ChEBI" id="CHEBI:33019"/>
        <dbReference type="ChEBI" id="CHEBI:58048"/>
        <dbReference type="ChEBI" id="CHEBI:58359"/>
        <dbReference type="ChEBI" id="CHEBI:456215"/>
        <dbReference type="EC" id="6.3.5.4"/>
    </reaction>
</comment>
<evidence type="ECO:0000256" key="3">
    <source>
        <dbReference type="ARBA" id="ARBA00012737"/>
    </source>
</evidence>
<evidence type="ECO:0000256" key="2">
    <source>
        <dbReference type="ARBA" id="ARBA00005752"/>
    </source>
</evidence>
<dbReference type="EMBL" id="CAAJGR010000034">
    <property type="protein sequence ID" value="VHO06548.1"/>
    <property type="molecule type" value="Genomic_DNA"/>
</dbReference>
<dbReference type="PIRSF" id="PIRSF001589">
    <property type="entry name" value="Asn_synthetase_glu-h"/>
    <property type="match status" value="1"/>
</dbReference>
<dbReference type="InterPro" id="IPR006426">
    <property type="entry name" value="Asn_synth_AEB"/>
</dbReference>
<dbReference type="GO" id="GO:0005524">
    <property type="term" value="F:ATP binding"/>
    <property type="evidence" value="ECO:0007669"/>
    <property type="project" value="UniProtKB-KW"/>
</dbReference>
<dbReference type="CDD" id="cd01991">
    <property type="entry name" value="Asn_synthase_B_C"/>
    <property type="match status" value="1"/>
</dbReference>
<keyword evidence="8" id="KW-0028">Amino-acid biosynthesis</keyword>
<dbReference type="SUPFAM" id="SSF52402">
    <property type="entry name" value="Adenine nucleotide alpha hydrolases-like"/>
    <property type="match status" value="1"/>
</dbReference>
<dbReference type="PANTHER" id="PTHR43284">
    <property type="entry name" value="ASPARAGINE SYNTHETASE (GLUTAMINE-HYDROLYZING)"/>
    <property type="match status" value="1"/>
</dbReference>
<evidence type="ECO:0000259" key="11">
    <source>
        <dbReference type="PROSITE" id="PS51278"/>
    </source>
</evidence>
<dbReference type="InterPro" id="IPR029055">
    <property type="entry name" value="Ntn_hydrolases_N"/>
</dbReference>
<dbReference type="GO" id="GO:0006529">
    <property type="term" value="P:asparagine biosynthetic process"/>
    <property type="evidence" value="ECO:0007669"/>
    <property type="project" value="UniProtKB-KW"/>
</dbReference>
<evidence type="ECO:0000256" key="4">
    <source>
        <dbReference type="ARBA" id="ARBA00022741"/>
    </source>
</evidence>
<evidence type="ECO:0000256" key="10">
    <source>
        <dbReference type="PIRSR" id="PIRSR001589-3"/>
    </source>
</evidence>
<reference evidence="12" key="1">
    <citation type="submission" date="2019-04" db="EMBL/GenBank/DDBJ databases">
        <authorList>
            <person name="Brambilla D."/>
        </authorList>
    </citation>
    <scope>NUCLEOTIDE SEQUENCE</scope>
    <source>
        <strain evidence="12">BAL1</strain>
    </source>
</reference>
<dbReference type="InterPro" id="IPR033738">
    <property type="entry name" value="AsnB_N"/>
</dbReference>
<dbReference type="NCBIfam" id="TIGR01536">
    <property type="entry name" value="asn_synth_AEB"/>
    <property type="match status" value="1"/>
</dbReference>
<keyword evidence="12" id="KW-0436">Ligase</keyword>
<evidence type="ECO:0000256" key="9">
    <source>
        <dbReference type="PIRSR" id="PIRSR001589-2"/>
    </source>
</evidence>
<keyword evidence="5 9" id="KW-0067">ATP-binding</keyword>
<evidence type="ECO:0000256" key="7">
    <source>
        <dbReference type="ARBA" id="ARBA00048741"/>
    </source>
</evidence>
<evidence type="ECO:0000256" key="6">
    <source>
        <dbReference type="ARBA" id="ARBA00022962"/>
    </source>
</evidence>
<evidence type="ECO:0000256" key="5">
    <source>
        <dbReference type="ARBA" id="ARBA00022840"/>
    </source>
</evidence>
<dbReference type="InterPro" id="IPR001962">
    <property type="entry name" value="Asn_synthase"/>
</dbReference>
<dbReference type="PROSITE" id="PS51278">
    <property type="entry name" value="GATASE_TYPE_2"/>
    <property type="match status" value="1"/>
</dbReference>
<keyword evidence="8" id="KW-0061">Asparagine biosynthesis</keyword>
<name>A0A486XV86_9GAMM</name>
<keyword evidence="4 9" id="KW-0547">Nucleotide-binding</keyword>
<dbReference type="InterPro" id="IPR051786">
    <property type="entry name" value="ASN_synthetase/amidase"/>
</dbReference>
<organism evidence="12">
    <name type="scientific">Rheinheimera sp. BAL341</name>
    <dbReference type="NCBI Taxonomy" id="1708203"/>
    <lineage>
        <taxon>Bacteria</taxon>
        <taxon>Pseudomonadati</taxon>
        <taxon>Pseudomonadota</taxon>
        <taxon>Gammaproteobacteria</taxon>
        <taxon>Chromatiales</taxon>
        <taxon>Chromatiaceae</taxon>
        <taxon>Rheinheimera</taxon>
    </lineage>
</organism>
<evidence type="ECO:0000256" key="1">
    <source>
        <dbReference type="ARBA" id="ARBA00005187"/>
    </source>
</evidence>
<dbReference type="InterPro" id="IPR017932">
    <property type="entry name" value="GATase_2_dom"/>
</dbReference>
<dbReference type="Gene3D" id="3.60.20.10">
    <property type="entry name" value="Glutamine Phosphoribosylpyrophosphate, subunit 1, domain 1"/>
    <property type="match status" value="1"/>
</dbReference>
<evidence type="ECO:0000313" key="12">
    <source>
        <dbReference type="EMBL" id="VHO06548.1"/>
    </source>
</evidence>
<feature type="active site" description="For GATase activity" evidence="8">
    <location>
        <position position="2"/>
    </location>
</feature>
<feature type="binding site" evidence="9">
    <location>
        <position position="300"/>
    </location>
    <ligand>
        <name>ATP</name>
        <dbReference type="ChEBI" id="CHEBI:30616"/>
    </ligand>
</feature>
<dbReference type="AlphaFoldDB" id="A0A486XV86"/>
<dbReference type="PANTHER" id="PTHR43284:SF1">
    <property type="entry name" value="ASPARAGINE SYNTHETASE"/>
    <property type="match status" value="1"/>
</dbReference>
<dbReference type="Gene3D" id="3.40.50.620">
    <property type="entry name" value="HUPs"/>
    <property type="match status" value="1"/>
</dbReference>
<feature type="binding site" evidence="9">
    <location>
        <begin position="373"/>
        <end position="374"/>
    </location>
    <ligand>
        <name>ATP</name>
        <dbReference type="ChEBI" id="CHEBI:30616"/>
    </ligand>
</feature>
<feature type="site" description="Important for beta-aspartyl-AMP intermediate formation" evidence="10">
    <location>
        <position position="375"/>
    </location>
</feature>
<sequence length="644" mass="72433">MCGFAGFLSQGTALQNAKTVLENMGKAIQSRGPDSGDVWYQDDDKIGLSHRRLAIVDLSAAGAQPMHSVTGRYVIAFNGEIYNHLDIRAELDALAQVHDWRGHSDTETLLAAIEQWGLEQALQRCIGMFALALWDLQQRELTLARDRLGEKPLYFGFQGDTLLFGSELKALQQHPDFQGQINRDALCSLLRHNYIPAPFSIYQGIEKLLPGNIARIGLADKTVHKIQYWSALTSRNAAESAVSSEQDYLQQLETLLKAAVKRQMMADVPLGAFLSGGIDSSLIVALMQSQSDKPIKTFSIGFQQKEFDEAVFAAKVAEHLGTEHRELYVSEQDILALVPKLAEIYDEPFADSSQLPTYLVCQMARQHVTVALSGDAGDELFCGYSRYTLALGLWQRISKLPSFLRRGLAALILAVPVRWLNVFSGMLRGRLKGGLLGDKLHKAAALFSAQSFDQLYLTLISHTDSPQEWVMQGNEPTTPLIQARALVNSTDPLQRAMAFDSVSYLPDDILVKVDRAAMANSLETRVPLLDHTLYEFAAKTPLSLKNRQGKTKWALRQILFRYVPSELIERPKKGFSVPLADWLRGPLRSWAEQLLDESTLRQQGFFDVKKVRNLWQEHLTGKRDRQALLWNILMFQLWYEKYHS</sequence>
<comment type="similarity">
    <text evidence="2">Belongs to the asparagine synthetase family.</text>
</comment>
<dbReference type="InterPro" id="IPR014729">
    <property type="entry name" value="Rossmann-like_a/b/a_fold"/>
</dbReference>
<feature type="domain" description="Glutamine amidotransferase type-2" evidence="11">
    <location>
        <begin position="2"/>
        <end position="219"/>
    </location>
</feature>
<dbReference type="Pfam" id="PF13522">
    <property type="entry name" value="GATase_6"/>
    <property type="match status" value="1"/>
</dbReference>
<dbReference type="CDD" id="cd00712">
    <property type="entry name" value="AsnB"/>
    <property type="match status" value="1"/>
</dbReference>
<dbReference type="EC" id="6.3.5.4" evidence="3"/>
<evidence type="ECO:0000256" key="8">
    <source>
        <dbReference type="PIRSR" id="PIRSR001589-1"/>
    </source>
</evidence>
<keyword evidence="6 8" id="KW-0315">Glutamine amidotransferase</keyword>
<comment type="pathway">
    <text evidence="1">Amino-acid biosynthesis; L-asparagine biosynthesis; L-asparagine from L-aspartate (L-Gln route): step 1/1.</text>
</comment>
<accession>A0A486XV86</accession>
<gene>
    <name evidence="12" type="ORF">BAL341_3562</name>
</gene>
<dbReference type="SUPFAM" id="SSF56235">
    <property type="entry name" value="N-terminal nucleophile aminohydrolases (Ntn hydrolases)"/>
    <property type="match status" value="1"/>
</dbReference>
<dbReference type="Pfam" id="PF00733">
    <property type="entry name" value="Asn_synthase"/>
    <property type="match status" value="1"/>
</dbReference>
<dbReference type="GO" id="GO:0005829">
    <property type="term" value="C:cytosol"/>
    <property type="evidence" value="ECO:0007669"/>
    <property type="project" value="TreeGrafter"/>
</dbReference>
<feature type="binding site" evidence="9">
    <location>
        <position position="105"/>
    </location>
    <ligand>
        <name>L-glutamine</name>
        <dbReference type="ChEBI" id="CHEBI:58359"/>
    </ligand>
</feature>
<dbReference type="GO" id="GO:0004066">
    <property type="term" value="F:asparagine synthase (glutamine-hydrolyzing) activity"/>
    <property type="evidence" value="ECO:0007669"/>
    <property type="project" value="UniProtKB-EC"/>
</dbReference>
<proteinExistence type="inferred from homology"/>
<protein>
    <recommendedName>
        <fullName evidence="3">asparagine synthase (glutamine-hydrolyzing)</fullName>
        <ecNumber evidence="3">6.3.5.4</ecNumber>
    </recommendedName>
</protein>